<dbReference type="InterPro" id="IPR000510">
    <property type="entry name" value="Nase/OxRdtase_comp1"/>
</dbReference>
<evidence type="ECO:0000313" key="6">
    <source>
        <dbReference type="Proteomes" id="UP000461162"/>
    </source>
</evidence>
<reference evidence="5 6" key="1">
    <citation type="submission" date="2019-11" db="EMBL/GenBank/DDBJ databases">
        <title>Pseudodesulfovibrio alkaliphilus, sp. nov., an alkaliphilic sulfate-reducing bacteria from mud volcano of Taman peninsula, Russia.</title>
        <authorList>
            <person name="Frolova A."/>
            <person name="Merkel A.Y."/>
            <person name="Slobodkin A.I."/>
        </authorList>
    </citation>
    <scope>NUCLEOTIDE SEQUENCE [LARGE SCALE GENOMIC DNA]</scope>
    <source>
        <strain evidence="5 6">F-1</strain>
    </source>
</reference>
<dbReference type="InterPro" id="IPR050152">
    <property type="entry name" value="ChlB/BchB/BchZ"/>
</dbReference>
<dbReference type="Pfam" id="PF00148">
    <property type="entry name" value="Oxidored_nitro"/>
    <property type="match status" value="1"/>
</dbReference>
<comment type="caution">
    <text evidence="5">The sequence shown here is derived from an EMBL/GenBank/DDBJ whole genome shotgun (WGS) entry which is preliminary data.</text>
</comment>
<keyword evidence="6" id="KW-1185">Reference proteome</keyword>
<keyword evidence="2 3" id="KW-0535">Nitrogen fixation</keyword>
<protein>
    <submittedName>
        <fullName evidence="5">Nitrogenase</fullName>
    </submittedName>
</protein>
<dbReference type="InterPro" id="IPR000318">
    <property type="entry name" value="Nase_comp1_CS"/>
</dbReference>
<accession>A0A7K1KPH5</accession>
<dbReference type="RefSeq" id="WP_155934616.1">
    <property type="nucleotide sequence ID" value="NZ_WODC01000006.1"/>
</dbReference>
<dbReference type="SUPFAM" id="SSF53807">
    <property type="entry name" value="Helical backbone' metal receptor"/>
    <property type="match status" value="1"/>
</dbReference>
<feature type="domain" description="Nitrogenase/oxidoreductase component 1" evidence="4">
    <location>
        <begin position="28"/>
        <end position="447"/>
    </location>
</feature>
<dbReference type="AlphaFoldDB" id="A0A7K1KPH5"/>
<dbReference type="Gene3D" id="3.40.50.1980">
    <property type="entry name" value="Nitrogenase molybdenum iron protein domain"/>
    <property type="match status" value="3"/>
</dbReference>
<dbReference type="PANTHER" id="PTHR33712:SF7">
    <property type="entry name" value="LIGHT-INDEPENDENT PROTOCHLOROPHYLLIDE REDUCTASE SUBUNIT B"/>
    <property type="match status" value="1"/>
</dbReference>
<dbReference type="Proteomes" id="UP000461162">
    <property type="component" value="Unassembled WGS sequence"/>
</dbReference>
<dbReference type="PANTHER" id="PTHR33712">
    <property type="entry name" value="LIGHT-INDEPENDENT PROTOCHLOROPHYLLIDE REDUCTASE SUBUNIT B"/>
    <property type="match status" value="1"/>
</dbReference>
<evidence type="ECO:0000313" key="5">
    <source>
        <dbReference type="EMBL" id="MUM77996.1"/>
    </source>
</evidence>
<dbReference type="GO" id="GO:0016163">
    <property type="term" value="F:nitrogenase activity"/>
    <property type="evidence" value="ECO:0007669"/>
    <property type="project" value="InterPro"/>
</dbReference>
<evidence type="ECO:0000256" key="3">
    <source>
        <dbReference type="RuleBase" id="RU004021"/>
    </source>
</evidence>
<comment type="similarity">
    <text evidence="1 3">Belongs to the NifD/NifK/NifE/NifN family.</text>
</comment>
<gene>
    <name evidence="5" type="ORF">GKC30_10150</name>
</gene>
<sequence length="462" mass="50055">MTKPASKTVPRPAARPNYVSTTNACKLCTPLGASLAFRGVEGAIPFLHGSQGCATYMRRYIISHFREPVDIASSALGEKNAIYGGGPNLKKGVLNVMKKYEPTLVGVATTCLTETIGDDVPMILHEFRKEFGDLDLPDIVHVSTPSYSGTHTDGWHGAVRSLVEQLCVDKAAPNGRVNILPNMVSCEDIRHLKDICRDFGVHATILPDISETLDGPALEDYVKIPSGGTPLAEIREMSGARASIELGRCLPAKTGGVSLEAAFGVRNHRIGLPMGLRESDRFLETLEEATGTPMPRRYELERGRLVDAMVDGHKYVFGKRAVVYGEEDLVAGLCAFLAEIGVDVVLAGTGSQGRGLDRAVAEVTGGVARISPEVRQGVDFHDMAAEAETLKPDLLIGHSKGYTYARGWNVPLVRVGFPIHDRFGGQRRLHLGYKGALELFDRIVNTVLEKKQADSDIGYGYM</sequence>
<organism evidence="5 6">
    <name type="scientific">Pseudodesulfovibrio alkaliphilus</name>
    <dbReference type="NCBI Taxonomy" id="2661613"/>
    <lineage>
        <taxon>Bacteria</taxon>
        <taxon>Pseudomonadati</taxon>
        <taxon>Thermodesulfobacteriota</taxon>
        <taxon>Desulfovibrionia</taxon>
        <taxon>Desulfovibrionales</taxon>
        <taxon>Desulfovibrionaceae</taxon>
    </lineage>
</organism>
<dbReference type="PROSITE" id="PS00699">
    <property type="entry name" value="NITROGENASE_1_1"/>
    <property type="match status" value="1"/>
</dbReference>
<evidence type="ECO:0000256" key="1">
    <source>
        <dbReference type="ARBA" id="ARBA00011002"/>
    </source>
</evidence>
<evidence type="ECO:0000256" key="2">
    <source>
        <dbReference type="ARBA" id="ARBA00023231"/>
    </source>
</evidence>
<dbReference type="EMBL" id="WODC01000006">
    <property type="protein sequence ID" value="MUM77996.1"/>
    <property type="molecule type" value="Genomic_DNA"/>
</dbReference>
<dbReference type="Gene3D" id="6.10.250.1090">
    <property type="match status" value="1"/>
</dbReference>
<evidence type="ECO:0000259" key="4">
    <source>
        <dbReference type="Pfam" id="PF00148"/>
    </source>
</evidence>
<name>A0A7K1KPH5_9BACT</name>
<proteinExistence type="inferred from homology"/>